<keyword evidence="2" id="KW-1185">Reference proteome</keyword>
<dbReference type="Proteomes" id="UP000568380">
    <property type="component" value="Unassembled WGS sequence"/>
</dbReference>
<comment type="caution">
    <text evidence="1">The sequence shown here is derived from an EMBL/GenBank/DDBJ whole genome shotgun (WGS) entry which is preliminary data.</text>
</comment>
<organism evidence="1 2">
    <name type="scientific">Nonomuraea endophytica</name>
    <dbReference type="NCBI Taxonomy" id="714136"/>
    <lineage>
        <taxon>Bacteria</taxon>
        <taxon>Bacillati</taxon>
        <taxon>Actinomycetota</taxon>
        <taxon>Actinomycetes</taxon>
        <taxon>Streptosporangiales</taxon>
        <taxon>Streptosporangiaceae</taxon>
        <taxon>Nonomuraea</taxon>
    </lineage>
</organism>
<name>A0A7W8EMS3_9ACTN</name>
<evidence type="ECO:0000313" key="1">
    <source>
        <dbReference type="EMBL" id="MBB5085314.1"/>
    </source>
</evidence>
<sequence>MNPTRAQVSAFLRNLHPKGLARLPRELYGAFVRAYRDA</sequence>
<dbReference type="AlphaFoldDB" id="A0A7W8EMS3"/>
<reference evidence="1 2" key="1">
    <citation type="submission" date="2020-08" db="EMBL/GenBank/DDBJ databases">
        <title>Genomic Encyclopedia of Type Strains, Phase IV (KMG-IV): sequencing the most valuable type-strain genomes for metagenomic binning, comparative biology and taxonomic classification.</title>
        <authorList>
            <person name="Goeker M."/>
        </authorList>
    </citation>
    <scope>NUCLEOTIDE SEQUENCE [LARGE SCALE GENOMIC DNA]</scope>
    <source>
        <strain evidence="1 2">DSM 45385</strain>
    </source>
</reference>
<proteinExistence type="predicted"/>
<evidence type="ECO:0000313" key="2">
    <source>
        <dbReference type="Proteomes" id="UP000568380"/>
    </source>
</evidence>
<accession>A0A7W8EMS3</accession>
<protein>
    <submittedName>
        <fullName evidence="1">Uncharacterized protein</fullName>
    </submittedName>
</protein>
<gene>
    <name evidence="1" type="ORF">HNR40_010828</name>
</gene>
<dbReference type="EMBL" id="JACHIN010000039">
    <property type="protein sequence ID" value="MBB5085314.1"/>
    <property type="molecule type" value="Genomic_DNA"/>
</dbReference>